<reference evidence="1 2" key="1">
    <citation type="journal article" date="2018" name="Proc. Natl. Acad. Sci. U.S.A.">
        <title>Draft genome sequence of Camellia sinensis var. sinensis provides insights into the evolution of the tea genome and tea quality.</title>
        <authorList>
            <person name="Wei C."/>
            <person name="Yang H."/>
            <person name="Wang S."/>
            <person name="Zhao J."/>
            <person name="Liu C."/>
            <person name="Gao L."/>
            <person name="Xia E."/>
            <person name="Lu Y."/>
            <person name="Tai Y."/>
            <person name="She G."/>
            <person name="Sun J."/>
            <person name="Cao H."/>
            <person name="Tong W."/>
            <person name="Gao Q."/>
            <person name="Li Y."/>
            <person name="Deng W."/>
            <person name="Jiang X."/>
            <person name="Wang W."/>
            <person name="Chen Q."/>
            <person name="Zhang S."/>
            <person name="Li H."/>
            <person name="Wu J."/>
            <person name="Wang P."/>
            <person name="Li P."/>
            <person name="Shi C."/>
            <person name="Zheng F."/>
            <person name="Jian J."/>
            <person name="Huang B."/>
            <person name="Shan D."/>
            <person name="Shi M."/>
            <person name="Fang C."/>
            <person name="Yue Y."/>
            <person name="Li F."/>
            <person name="Li D."/>
            <person name="Wei S."/>
            <person name="Han B."/>
            <person name="Jiang C."/>
            <person name="Yin Y."/>
            <person name="Xia T."/>
            <person name="Zhang Z."/>
            <person name="Bennetzen J.L."/>
            <person name="Zhao S."/>
            <person name="Wan X."/>
        </authorList>
    </citation>
    <scope>NUCLEOTIDE SEQUENCE [LARGE SCALE GENOMIC DNA]</scope>
    <source>
        <strain evidence="2">cv. Shuchazao</strain>
        <tissue evidence="1">Leaf</tissue>
    </source>
</reference>
<accession>A0A4V6RY14</accession>
<dbReference type="AlphaFoldDB" id="A0A4V6RY14"/>
<gene>
    <name evidence="1" type="ORF">TEA_010813</name>
</gene>
<sequence length="203" mass="22782">MTVCEGAAADGRMCVRRAVREHQRPEQGIVAWCNYSDSLHLTQQVQCLQQRNVGVVIRDEHDFNVVRISNAMEKENAKAMSKGKEKVSYASKGQGKENACPAVPNGYVISRAILAQRARRERERNENACFAYQSGQRLRQEQERLGAYVKDFPSLTPSRRSHACLEQGTKTLANTSLAQKQTMVTHASTCSFSMESTSLARNW</sequence>
<keyword evidence="2" id="KW-1185">Reference proteome</keyword>
<evidence type="ECO:0000313" key="2">
    <source>
        <dbReference type="Proteomes" id="UP000306102"/>
    </source>
</evidence>
<dbReference type="Proteomes" id="UP000306102">
    <property type="component" value="Unassembled WGS sequence"/>
</dbReference>
<comment type="caution">
    <text evidence="1">The sequence shown here is derived from an EMBL/GenBank/DDBJ whole genome shotgun (WGS) entry which is preliminary data.</text>
</comment>
<name>A0A4V6RY14_CAMSN</name>
<proteinExistence type="predicted"/>
<evidence type="ECO:0000313" key="1">
    <source>
        <dbReference type="EMBL" id="THF96046.1"/>
    </source>
</evidence>
<protein>
    <submittedName>
        <fullName evidence="1">Uncharacterized protein</fullName>
    </submittedName>
</protein>
<organism evidence="1 2">
    <name type="scientific">Camellia sinensis var. sinensis</name>
    <name type="common">China tea</name>
    <dbReference type="NCBI Taxonomy" id="542762"/>
    <lineage>
        <taxon>Eukaryota</taxon>
        <taxon>Viridiplantae</taxon>
        <taxon>Streptophyta</taxon>
        <taxon>Embryophyta</taxon>
        <taxon>Tracheophyta</taxon>
        <taxon>Spermatophyta</taxon>
        <taxon>Magnoliopsida</taxon>
        <taxon>eudicotyledons</taxon>
        <taxon>Gunneridae</taxon>
        <taxon>Pentapetalae</taxon>
        <taxon>asterids</taxon>
        <taxon>Ericales</taxon>
        <taxon>Theaceae</taxon>
        <taxon>Camellia</taxon>
    </lineage>
</organism>
<dbReference type="EMBL" id="SDRB02013066">
    <property type="protein sequence ID" value="THF96046.1"/>
    <property type="molecule type" value="Genomic_DNA"/>
</dbReference>